<feature type="non-terminal residue" evidence="2">
    <location>
        <position position="93"/>
    </location>
</feature>
<feature type="domain" description="Heterokaryon incompatibility" evidence="1">
    <location>
        <begin position="10"/>
        <end position="92"/>
    </location>
</feature>
<proteinExistence type="predicted"/>
<reference evidence="2 3" key="1">
    <citation type="journal article" date="2018" name="Sci. Rep.">
        <title>Comparative genomics provides insights into the lifestyle and reveals functional heterogeneity of dark septate endophytic fungi.</title>
        <authorList>
            <person name="Knapp D.G."/>
            <person name="Nemeth J.B."/>
            <person name="Barry K."/>
            <person name="Hainaut M."/>
            <person name="Henrissat B."/>
            <person name="Johnson J."/>
            <person name="Kuo A."/>
            <person name="Lim J.H.P."/>
            <person name="Lipzen A."/>
            <person name="Nolan M."/>
            <person name="Ohm R.A."/>
            <person name="Tamas L."/>
            <person name="Grigoriev I.V."/>
            <person name="Spatafora J.W."/>
            <person name="Nagy L.G."/>
            <person name="Kovacs G.M."/>
        </authorList>
    </citation>
    <scope>NUCLEOTIDE SEQUENCE [LARGE SCALE GENOMIC DNA]</scope>
    <source>
        <strain evidence="2 3">DSE2036</strain>
    </source>
</reference>
<organism evidence="2 3">
    <name type="scientific">Periconia macrospinosa</name>
    <dbReference type="NCBI Taxonomy" id="97972"/>
    <lineage>
        <taxon>Eukaryota</taxon>
        <taxon>Fungi</taxon>
        <taxon>Dikarya</taxon>
        <taxon>Ascomycota</taxon>
        <taxon>Pezizomycotina</taxon>
        <taxon>Dothideomycetes</taxon>
        <taxon>Pleosporomycetidae</taxon>
        <taxon>Pleosporales</taxon>
        <taxon>Massarineae</taxon>
        <taxon>Periconiaceae</taxon>
        <taxon>Periconia</taxon>
    </lineage>
</organism>
<dbReference type="PANTHER" id="PTHR24148:SF82">
    <property type="entry name" value="HETEROKARYON INCOMPATIBILITY DOMAIN-CONTAINING PROTEIN"/>
    <property type="match status" value="1"/>
</dbReference>
<evidence type="ECO:0000259" key="1">
    <source>
        <dbReference type="Pfam" id="PF06985"/>
    </source>
</evidence>
<protein>
    <submittedName>
        <fullName evidence="2">Heterokaryon incompatibility</fullName>
    </submittedName>
</protein>
<dbReference type="STRING" id="97972.A0A2V1E2Z7"/>
<name>A0A2V1E2Z7_9PLEO</name>
<gene>
    <name evidence="2" type="ORF">DM02DRAFT_508943</name>
</gene>
<dbReference type="Pfam" id="PF06985">
    <property type="entry name" value="HET"/>
    <property type="match status" value="1"/>
</dbReference>
<sequence length="93" mass="10717">YINLAYNPQYEALSYVWKKPSTEANCEVLVDGISVSIGENLDQALRCLRHPNVGRTLWVDALCINQSDFQERNHQVGFMRFIYSQACEVLIHL</sequence>
<dbReference type="AlphaFoldDB" id="A0A2V1E2Z7"/>
<dbReference type="OrthoDB" id="3553147at2759"/>
<dbReference type="InterPro" id="IPR010730">
    <property type="entry name" value="HET"/>
</dbReference>
<feature type="non-terminal residue" evidence="2">
    <location>
        <position position="1"/>
    </location>
</feature>
<dbReference type="EMBL" id="KZ805327">
    <property type="protein sequence ID" value="PVI03815.1"/>
    <property type="molecule type" value="Genomic_DNA"/>
</dbReference>
<dbReference type="Proteomes" id="UP000244855">
    <property type="component" value="Unassembled WGS sequence"/>
</dbReference>
<dbReference type="InterPro" id="IPR052895">
    <property type="entry name" value="HetReg/Transcr_Mod"/>
</dbReference>
<keyword evidence="3" id="KW-1185">Reference proteome</keyword>
<evidence type="ECO:0000313" key="2">
    <source>
        <dbReference type="EMBL" id="PVI03815.1"/>
    </source>
</evidence>
<dbReference type="PANTHER" id="PTHR24148">
    <property type="entry name" value="ANKYRIN REPEAT DOMAIN-CONTAINING PROTEIN 39 HOMOLOG-RELATED"/>
    <property type="match status" value="1"/>
</dbReference>
<accession>A0A2V1E2Z7</accession>
<evidence type="ECO:0000313" key="3">
    <source>
        <dbReference type="Proteomes" id="UP000244855"/>
    </source>
</evidence>